<protein>
    <submittedName>
        <fullName evidence="2">Uncharacterized protein</fullName>
    </submittedName>
</protein>
<feature type="compositionally biased region" description="Polar residues" evidence="1">
    <location>
        <begin position="59"/>
        <end position="74"/>
    </location>
</feature>
<name>A0A3S2UQM5_ORYJA</name>
<accession>A0A3S2UQM5</accession>
<dbReference type="Proteomes" id="UP000283210">
    <property type="component" value="Chromosome 1"/>
</dbReference>
<evidence type="ECO:0000313" key="2">
    <source>
        <dbReference type="EMBL" id="RVE76113.1"/>
    </source>
</evidence>
<feature type="compositionally biased region" description="Basic residues" evidence="1">
    <location>
        <begin position="89"/>
        <end position="99"/>
    </location>
</feature>
<gene>
    <name evidence="2" type="ORF">OJAV_G00005830</name>
</gene>
<dbReference type="EMBL" id="CM012437">
    <property type="protein sequence ID" value="RVE76113.1"/>
    <property type="molecule type" value="Genomic_DNA"/>
</dbReference>
<proteinExistence type="predicted"/>
<keyword evidence="3" id="KW-1185">Reference proteome</keyword>
<reference evidence="2 3" key="1">
    <citation type="submission" date="2018-11" db="EMBL/GenBank/DDBJ databases">
        <authorList>
            <person name="Lopez-Roques C."/>
            <person name="Donnadieu C."/>
            <person name="Bouchez O."/>
            <person name="Klopp C."/>
            <person name="Cabau C."/>
            <person name="Zahm M."/>
        </authorList>
    </citation>
    <scope>NUCLEOTIDE SEQUENCE [LARGE SCALE GENOMIC DNA]</scope>
    <source>
        <strain evidence="2">RS831</strain>
        <tissue evidence="2">Whole body</tissue>
    </source>
</reference>
<sequence length="99" mass="11194">MQKPGALARLHNEAPQCGYRVTKLICIREGFTIDKTFPGGYWRAPRIQDEALLPEAPQPRQQTSPRSVTQCSQRRTFRQHLEASGGFRGRQRGGLSKKS</sequence>
<feature type="region of interest" description="Disordered" evidence="1">
    <location>
        <begin position="53"/>
        <end position="99"/>
    </location>
</feature>
<reference evidence="2 3" key="2">
    <citation type="submission" date="2019-01" db="EMBL/GenBank/DDBJ databases">
        <title>A chromosome length genome reference of the Java medaka (oryzias javanicus).</title>
        <authorList>
            <person name="Herpin A."/>
            <person name="Takehana Y."/>
            <person name="Naruse K."/>
            <person name="Ansai S."/>
            <person name="Kawaguchi M."/>
        </authorList>
    </citation>
    <scope>NUCLEOTIDE SEQUENCE [LARGE SCALE GENOMIC DNA]</scope>
    <source>
        <strain evidence="2">RS831</strain>
        <tissue evidence="2">Whole body</tissue>
    </source>
</reference>
<evidence type="ECO:0000313" key="3">
    <source>
        <dbReference type="Proteomes" id="UP000283210"/>
    </source>
</evidence>
<evidence type="ECO:0000256" key="1">
    <source>
        <dbReference type="SAM" id="MobiDB-lite"/>
    </source>
</evidence>
<dbReference type="AlphaFoldDB" id="A0A3S2UQM5"/>
<organism evidence="2 3">
    <name type="scientific">Oryzias javanicus</name>
    <name type="common">Javanese ricefish</name>
    <name type="synonym">Aplocheilus javanicus</name>
    <dbReference type="NCBI Taxonomy" id="123683"/>
    <lineage>
        <taxon>Eukaryota</taxon>
        <taxon>Metazoa</taxon>
        <taxon>Chordata</taxon>
        <taxon>Craniata</taxon>
        <taxon>Vertebrata</taxon>
        <taxon>Euteleostomi</taxon>
        <taxon>Actinopterygii</taxon>
        <taxon>Neopterygii</taxon>
        <taxon>Teleostei</taxon>
        <taxon>Neoteleostei</taxon>
        <taxon>Acanthomorphata</taxon>
        <taxon>Ovalentaria</taxon>
        <taxon>Atherinomorphae</taxon>
        <taxon>Beloniformes</taxon>
        <taxon>Adrianichthyidae</taxon>
        <taxon>Oryziinae</taxon>
        <taxon>Oryzias</taxon>
    </lineage>
</organism>